<accession>A0A078ARV0</accession>
<feature type="domain" description="EML-like second beta-propeller" evidence="5">
    <location>
        <begin position="439"/>
        <end position="723"/>
    </location>
</feature>
<dbReference type="InterPro" id="IPR050630">
    <property type="entry name" value="WD_repeat_EMAP"/>
</dbReference>
<reference evidence="6 7" key="1">
    <citation type="submission" date="2014-06" db="EMBL/GenBank/DDBJ databases">
        <authorList>
            <person name="Swart Estienne"/>
        </authorList>
    </citation>
    <scope>NUCLEOTIDE SEQUENCE [LARGE SCALE GENOMIC DNA]</scope>
    <source>
        <strain evidence="6 7">130c</strain>
    </source>
</reference>
<name>A0A078ARV0_STYLE</name>
<feature type="repeat" description="WD" evidence="3">
    <location>
        <begin position="690"/>
        <end position="725"/>
    </location>
</feature>
<dbReference type="InParanoid" id="A0A078ARV0"/>
<evidence type="ECO:0000259" key="5">
    <source>
        <dbReference type="Pfam" id="PF23414"/>
    </source>
</evidence>
<dbReference type="SMART" id="SM00320">
    <property type="entry name" value="WD40"/>
    <property type="match status" value="11"/>
</dbReference>
<dbReference type="InterPro" id="IPR055439">
    <property type="entry name" value="Beta-prop_EML_1st"/>
</dbReference>
<evidence type="ECO:0000256" key="1">
    <source>
        <dbReference type="ARBA" id="ARBA00022574"/>
    </source>
</evidence>
<keyword evidence="2" id="KW-0677">Repeat</keyword>
<dbReference type="Pfam" id="PF23414">
    <property type="entry name" value="Beta-prop_EML_2"/>
    <property type="match status" value="1"/>
</dbReference>
<protein>
    <submittedName>
        <fullName evidence="6">Help domain containing protein</fullName>
    </submittedName>
</protein>
<feature type="domain" description="EML-like first beta-propeller" evidence="4">
    <location>
        <begin position="177"/>
        <end position="382"/>
    </location>
</feature>
<feature type="repeat" description="WD" evidence="3">
    <location>
        <begin position="536"/>
        <end position="577"/>
    </location>
</feature>
<organism evidence="6 7">
    <name type="scientific">Stylonychia lemnae</name>
    <name type="common">Ciliate</name>
    <dbReference type="NCBI Taxonomy" id="5949"/>
    <lineage>
        <taxon>Eukaryota</taxon>
        <taxon>Sar</taxon>
        <taxon>Alveolata</taxon>
        <taxon>Ciliophora</taxon>
        <taxon>Intramacronucleata</taxon>
        <taxon>Spirotrichea</taxon>
        <taxon>Stichotrichia</taxon>
        <taxon>Sporadotrichida</taxon>
        <taxon>Oxytrichidae</taxon>
        <taxon>Stylonychinae</taxon>
        <taxon>Stylonychia</taxon>
    </lineage>
</organism>
<sequence>MGCGSSSGASNVSYSLIQTFINHYFEDQQFVKEREAKRVKFDKKTGKAVTVTGPKDKPESVTLLVVQPIVQDFFEAVEAGHGEQFMAVRPYLGAIMEPANHPPPNPAAPDIRYQLEYVYGYRCADSRQNVYFNSAGQAVYMTAALGVILDQSSNTQKFFGGGQVDNTAKNVANDEQAHTDDITSISISSDRSWAASGQVGSAPSAFVWNSRTGEKKQRFKLNKGARGVNAIALSNDSKLVACVDLHDEHNVYVYDVDTGAIKMREKGDTNKIFDICFSAKPGDNSFGTAGSKHVKFWNADSMKNEKGIFGGKGEQTSFACIAYDSKGVAYTGGVNSQIYVWSGRDLQSTIKAHQGGFICALRFAEGKLFSGGKDGNMAIINVDTLSVEKTISFGGVLIRAIDVMGSKSLVGLRDGTIYEVELGNGNKKVIMESHSDGEVWGLAPAGDSHVVTSGDDNKIKAWNVNSRKCEATGKISSETRKAPRGGASSLTELPDSQCARAVAHNPGNGHIAVGHNDGTLTIRQAANKLNDIVHTNQNSQEWIEAIEYSPDGQKLAVGSHDNNIYIYSVPDYKLLGKCTKHNSFIVSVDWSKDGNFIRSVCGAHELLFFDGNSFNQDTSGATNTVETDWQTSHAKYGWLVDGIFPGGTDGTHINGVDFSKDHSLIATGDDYGLVNIFRNPARGGHKPISLRGHSEHVVRVAFHKNDSYLFSVGGYDQTLMQWKRV</sequence>
<dbReference type="GO" id="GO:0008017">
    <property type="term" value="F:microtubule binding"/>
    <property type="evidence" value="ECO:0007669"/>
    <property type="project" value="TreeGrafter"/>
</dbReference>
<dbReference type="PROSITE" id="PS50294">
    <property type="entry name" value="WD_REPEATS_REGION"/>
    <property type="match status" value="1"/>
</dbReference>
<dbReference type="PROSITE" id="PS50082">
    <property type="entry name" value="WD_REPEATS_2"/>
    <property type="match status" value="2"/>
</dbReference>
<evidence type="ECO:0000256" key="2">
    <source>
        <dbReference type="ARBA" id="ARBA00022737"/>
    </source>
</evidence>
<dbReference type="InterPro" id="IPR015943">
    <property type="entry name" value="WD40/YVTN_repeat-like_dom_sf"/>
</dbReference>
<keyword evidence="1 3" id="KW-0853">WD repeat</keyword>
<gene>
    <name evidence="6" type="primary">Contig17411.g18521</name>
    <name evidence="6" type="ORF">STYLEM_12970</name>
</gene>
<dbReference type="SUPFAM" id="SSF50978">
    <property type="entry name" value="WD40 repeat-like"/>
    <property type="match status" value="2"/>
</dbReference>
<keyword evidence="7" id="KW-1185">Reference proteome</keyword>
<evidence type="ECO:0000313" key="6">
    <source>
        <dbReference type="EMBL" id="CDW83917.1"/>
    </source>
</evidence>
<dbReference type="OrthoDB" id="47802at2759"/>
<dbReference type="OMA" id="RNIEWAT"/>
<dbReference type="InterPro" id="IPR055442">
    <property type="entry name" value="Beta-prop_EML-like_2nd"/>
</dbReference>
<dbReference type="Pfam" id="PF23409">
    <property type="entry name" value="Beta-prop_EML"/>
    <property type="match status" value="1"/>
</dbReference>
<dbReference type="Pfam" id="PF03451">
    <property type="entry name" value="HELP"/>
    <property type="match status" value="1"/>
</dbReference>
<dbReference type="PANTHER" id="PTHR13720">
    <property type="entry name" value="WD-40 REPEAT PROTEIN"/>
    <property type="match status" value="1"/>
</dbReference>
<evidence type="ECO:0000313" key="7">
    <source>
        <dbReference type="Proteomes" id="UP000039865"/>
    </source>
</evidence>
<dbReference type="Proteomes" id="UP000039865">
    <property type="component" value="Unassembled WGS sequence"/>
</dbReference>
<dbReference type="InterPro" id="IPR005108">
    <property type="entry name" value="HELP"/>
</dbReference>
<evidence type="ECO:0000259" key="4">
    <source>
        <dbReference type="Pfam" id="PF23409"/>
    </source>
</evidence>
<dbReference type="AlphaFoldDB" id="A0A078ARV0"/>
<proteinExistence type="predicted"/>
<dbReference type="FunFam" id="2.130.10.10:FF:000320">
    <property type="entry name" value="echinoderm microtubule-associated protein-like 6"/>
    <property type="match status" value="1"/>
</dbReference>
<dbReference type="InterPro" id="IPR001680">
    <property type="entry name" value="WD40_rpt"/>
</dbReference>
<dbReference type="Gene3D" id="2.130.10.10">
    <property type="entry name" value="YVTN repeat-like/Quinoprotein amine dehydrogenase"/>
    <property type="match status" value="2"/>
</dbReference>
<dbReference type="InterPro" id="IPR036322">
    <property type="entry name" value="WD40_repeat_dom_sf"/>
</dbReference>
<dbReference type="EMBL" id="CCKQ01012306">
    <property type="protein sequence ID" value="CDW83917.1"/>
    <property type="molecule type" value="Genomic_DNA"/>
</dbReference>
<dbReference type="PANTHER" id="PTHR13720:SF33">
    <property type="entry name" value="HELP DOMAIN-CONTAINING PROTEIN"/>
    <property type="match status" value="1"/>
</dbReference>
<evidence type="ECO:0000256" key="3">
    <source>
        <dbReference type="PROSITE-ProRule" id="PRU00221"/>
    </source>
</evidence>